<gene>
    <name evidence="2" type="ORF">HGI30_00825</name>
</gene>
<name>A0A6H2GSY8_9BACL</name>
<dbReference type="Proteomes" id="UP000502136">
    <property type="component" value="Chromosome"/>
</dbReference>
<reference evidence="2 3" key="1">
    <citation type="submission" date="2020-04" db="EMBL/GenBank/DDBJ databases">
        <title>Novel Paenibacillus strain UniB2 isolated from commercial digestive syrup.</title>
        <authorList>
            <person name="Thorat V."/>
            <person name="Kirdat K."/>
            <person name="Tiwarekar B."/>
            <person name="Yadav A."/>
        </authorList>
    </citation>
    <scope>NUCLEOTIDE SEQUENCE [LARGE SCALE GENOMIC DNA]</scope>
    <source>
        <strain evidence="2 3">UniB2</strain>
    </source>
</reference>
<evidence type="ECO:0000256" key="1">
    <source>
        <dbReference type="SAM" id="MobiDB-lite"/>
    </source>
</evidence>
<dbReference type="Pfam" id="PF11211">
    <property type="entry name" value="DUF2997"/>
    <property type="match status" value="1"/>
</dbReference>
<dbReference type="EMBL" id="CP051428">
    <property type="protein sequence ID" value="QJC50286.1"/>
    <property type="molecule type" value="Genomic_DNA"/>
</dbReference>
<dbReference type="KEGG" id="palr:HGI30_00825"/>
<keyword evidence="3" id="KW-1185">Reference proteome</keyword>
<dbReference type="AlphaFoldDB" id="A0A6H2GSY8"/>
<organism evidence="2 3">
    <name type="scientific">Paenibacillus albicereus</name>
    <dbReference type="NCBI Taxonomy" id="2726185"/>
    <lineage>
        <taxon>Bacteria</taxon>
        <taxon>Bacillati</taxon>
        <taxon>Bacillota</taxon>
        <taxon>Bacilli</taxon>
        <taxon>Bacillales</taxon>
        <taxon>Paenibacillaceae</taxon>
        <taxon>Paenibacillus</taxon>
    </lineage>
</organism>
<dbReference type="InterPro" id="IPR021375">
    <property type="entry name" value="DUF2997"/>
</dbReference>
<feature type="compositionally biased region" description="Low complexity" evidence="1">
    <location>
        <begin position="52"/>
        <end position="63"/>
    </location>
</feature>
<evidence type="ECO:0000313" key="2">
    <source>
        <dbReference type="EMBL" id="QJC50286.1"/>
    </source>
</evidence>
<evidence type="ECO:0000313" key="3">
    <source>
        <dbReference type="Proteomes" id="UP000502136"/>
    </source>
</evidence>
<sequence>MAQRQIKVRIYEDGRIQADVIGIKGKGCIDYISILEQLLEAETTDSSYTSEYYESEQSVSETTQVHHRFRSL</sequence>
<feature type="region of interest" description="Disordered" evidence="1">
    <location>
        <begin position="52"/>
        <end position="72"/>
    </location>
</feature>
<protein>
    <submittedName>
        <fullName evidence="2">DUF2997 domain-containing protein</fullName>
    </submittedName>
</protein>
<dbReference type="RefSeq" id="WP_168905969.1">
    <property type="nucleotide sequence ID" value="NZ_CP051428.1"/>
</dbReference>
<accession>A0A6H2GSY8</accession>
<proteinExistence type="predicted"/>